<dbReference type="SUPFAM" id="SSF55811">
    <property type="entry name" value="Nudix"/>
    <property type="match status" value="1"/>
</dbReference>
<accession>A0ABP5VDM9</accession>
<evidence type="ECO:0000313" key="8">
    <source>
        <dbReference type="Proteomes" id="UP001500058"/>
    </source>
</evidence>
<feature type="domain" description="Nudix hydrolase" evidence="6">
    <location>
        <begin position="40"/>
        <end position="169"/>
    </location>
</feature>
<evidence type="ECO:0000256" key="2">
    <source>
        <dbReference type="ARBA" id="ARBA00005582"/>
    </source>
</evidence>
<evidence type="ECO:0000256" key="1">
    <source>
        <dbReference type="ARBA" id="ARBA00001946"/>
    </source>
</evidence>
<dbReference type="InterPro" id="IPR000086">
    <property type="entry name" value="NUDIX_hydrolase_dom"/>
</dbReference>
<evidence type="ECO:0000313" key="7">
    <source>
        <dbReference type="EMBL" id="GAA2400410.1"/>
    </source>
</evidence>
<protein>
    <submittedName>
        <fullName evidence="7">NUDIX domain-containing protein</fullName>
    </submittedName>
</protein>
<dbReference type="Gene3D" id="3.90.79.10">
    <property type="entry name" value="Nucleoside Triphosphate Pyrophosphohydrolase"/>
    <property type="match status" value="1"/>
</dbReference>
<dbReference type="PANTHER" id="PTHR43222">
    <property type="entry name" value="NUDIX HYDROLASE 23"/>
    <property type="match status" value="1"/>
</dbReference>
<evidence type="ECO:0000256" key="3">
    <source>
        <dbReference type="ARBA" id="ARBA00022801"/>
    </source>
</evidence>
<evidence type="ECO:0000256" key="4">
    <source>
        <dbReference type="ARBA" id="ARBA00022842"/>
    </source>
</evidence>
<dbReference type="PANTHER" id="PTHR43222:SF12">
    <property type="entry name" value="NUDIX HYDROLASE"/>
    <property type="match status" value="1"/>
</dbReference>
<dbReference type="InterPro" id="IPR020476">
    <property type="entry name" value="Nudix_hydrolase"/>
</dbReference>
<dbReference type="InterPro" id="IPR015797">
    <property type="entry name" value="NUDIX_hydrolase-like_dom_sf"/>
</dbReference>
<dbReference type="PRINTS" id="PR00502">
    <property type="entry name" value="NUDIXFAMILY"/>
</dbReference>
<dbReference type="Pfam" id="PF00293">
    <property type="entry name" value="NUDIX"/>
    <property type="match status" value="1"/>
</dbReference>
<comment type="similarity">
    <text evidence="2 5">Belongs to the Nudix hydrolase family.</text>
</comment>
<name>A0ABP5VDM9_9ACTN</name>
<dbReference type="RefSeq" id="WP_344631403.1">
    <property type="nucleotide sequence ID" value="NZ_BAAATJ010000012.1"/>
</dbReference>
<proteinExistence type="inferred from homology"/>
<reference evidence="8" key="1">
    <citation type="journal article" date="2019" name="Int. J. Syst. Evol. Microbiol.">
        <title>The Global Catalogue of Microorganisms (GCM) 10K type strain sequencing project: providing services to taxonomists for standard genome sequencing and annotation.</title>
        <authorList>
            <consortium name="The Broad Institute Genomics Platform"/>
            <consortium name="The Broad Institute Genome Sequencing Center for Infectious Disease"/>
            <person name="Wu L."/>
            <person name="Ma J."/>
        </authorList>
    </citation>
    <scope>NUCLEOTIDE SEQUENCE [LARGE SCALE GENOMIC DNA]</scope>
    <source>
        <strain evidence="8">JCM 6921</strain>
    </source>
</reference>
<dbReference type="PROSITE" id="PS51462">
    <property type="entry name" value="NUDIX"/>
    <property type="match status" value="1"/>
</dbReference>
<dbReference type="EMBL" id="BAAATJ010000012">
    <property type="protein sequence ID" value="GAA2400410.1"/>
    <property type="molecule type" value="Genomic_DNA"/>
</dbReference>
<evidence type="ECO:0000259" key="6">
    <source>
        <dbReference type="PROSITE" id="PS51462"/>
    </source>
</evidence>
<dbReference type="PROSITE" id="PS00893">
    <property type="entry name" value="NUDIX_BOX"/>
    <property type="match status" value="1"/>
</dbReference>
<keyword evidence="8" id="KW-1185">Reference proteome</keyword>
<dbReference type="Proteomes" id="UP001500058">
    <property type="component" value="Unassembled WGS sequence"/>
</dbReference>
<evidence type="ECO:0000256" key="5">
    <source>
        <dbReference type="RuleBase" id="RU003476"/>
    </source>
</evidence>
<sequence length="176" mass="18811">MAYTPGRLITHCPFCGTAYGADAGWPRDCPGCGETLWANPLPVAVALQPVVTASGGRALVVVRRDIEPFRGELALPGGYMETGETWEQAAVRELWEETGLEAAADDVRLFDVQSSPRTVLVFGLLPARDAETLPPSAPTAEATEWLALEEAVELAFPAHTAVMREFFSRQGSAPGA</sequence>
<comment type="caution">
    <text evidence="7">The sequence shown here is derived from an EMBL/GenBank/DDBJ whole genome shotgun (WGS) entry which is preliminary data.</text>
</comment>
<dbReference type="InterPro" id="IPR020084">
    <property type="entry name" value="NUDIX_hydrolase_CS"/>
</dbReference>
<gene>
    <name evidence="7" type="ORF">GCM10010420_28860</name>
</gene>
<organism evidence="7 8">
    <name type="scientific">Streptomyces glaucosporus</name>
    <dbReference type="NCBI Taxonomy" id="284044"/>
    <lineage>
        <taxon>Bacteria</taxon>
        <taxon>Bacillati</taxon>
        <taxon>Actinomycetota</taxon>
        <taxon>Actinomycetes</taxon>
        <taxon>Kitasatosporales</taxon>
        <taxon>Streptomycetaceae</taxon>
        <taxon>Streptomyces</taxon>
    </lineage>
</organism>
<keyword evidence="4" id="KW-0460">Magnesium</keyword>
<comment type="cofactor">
    <cofactor evidence="1">
        <name>Mg(2+)</name>
        <dbReference type="ChEBI" id="CHEBI:18420"/>
    </cofactor>
</comment>
<keyword evidence="3 5" id="KW-0378">Hydrolase</keyword>